<evidence type="ECO:0000256" key="1">
    <source>
        <dbReference type="SAM" id="Coils"/>
    </source>
</evidence>
<dbReference type="PATRIC" id="fig|1217699.3.peg.951"/>
<protein>
    <submittedName>
        <fullName evidence="2">Uncharacterized protein</fullName>
    </submittedName>
</protein>
<dbReference type="Proteomes" id="UP000016203">
    <property type="component" value="Unassembled WGS sequence"/>
</dbReference>
<dbReference type="EMBL" id="AQFL01000006">
    <property type="protein sequence ID" value="EOR09489.1"/>
    <property type="molecule type" value="Genomic_DNA"/>
</dbReference>
<dbReference type="OrthoDB" id="6683707at2"/>
<dbReference type="RefSeq" id="WP_016162839.1">
    <property type="nucleotide sequence ID" value="NZ_KE007346.1"/>
</dbReference>
<gene>
    <name evidence="2" type="ORF">F896_00981</name>
</gene>
<keyword evidence="1" id="KW-0175">Coiled coil</keyword>
<reference evidence="2 3" key="1">
    <citation type="submission" date="2013-03" db="EMBL/GenBank/DDBJ databases">
        <title>The Genome Sequence of Acinetobacter sp. CIP 110321.</title>
        <authorList>
            <consortium name="The Broad Institute Genome Sequencing Platform"/>
            <consortium name="The Broad Institute Genome Sequencing Center for Infectious Disease"/>
            <person name="Cerqueira G."/>
            <person name="Feldgarden M."/>
            <person name="Courvalin P."/>
            <person name="Perichon B."/>
            <person name="Grillot-Courvalin C."/>
            <person name="Clermont D."/>
            <person name="Rocha E."/>
            <person name="Yoon E.-J."/>
            <person name="Nemec A."/>
            <person name="Walker B."/>
            <person name="Young S.K."/>
            <person name="Zeng Q."/>
            <person name="Gargeya S."/>
            <person name="Fitzgerald M."/>
            <person name="Haas B."/>
            <person name="Abouelleil A."/>
            <person name="Alvarado L."/>
            <person name="Arachchi H.M."/>
            <person name="Berlin A.M."/>
            <person name="Chapman S.B."/>
            <person name="Dewar J."/>
            <person name="Goldberg J."/>
            <person name="Griggs A."/>
            <person name="Gujja S."/>
            <person name="Hansen M."/>
            <person name="Howarth C."/>
            <person name="Imamovic A."/>
            <person name="Larimer J."/>
            <person name="McCowan C."/>
            <person name="Murphy C."/>
            <person name="Neiman D."/>
            <person name="Pearson M."/>
            <person name="Priest M."/>
            <person name="Roberts A."/>
            <person name="Saif S."/>
            <person name="Shea T."/>
            <person name="Sisk P."/>
            <person name="Sykes S."/>
            <person name="Wortman J."/>
            <person name="Nusbaum C."/>
            <person name="Birren B."/>
        </authorList>
    </citation>
    <scope>NUCLEOTIDE SEQUENCE [LARGE SCALE GENOMIC DNA]</scope>
    <source>
        <strain evidence="2 3">CIP 110321</strain>
    </source>
</reference>
<dbReference type="HOGENOM" id="CLU_078429_0_0_6"/>
<comment type="caution">
    <text evidence="2">The sequence shown here is derived from an EMBL/GenBank/DDBJ whole genome shotgun (WGS) entry which is preliminary data.</text>
</comment>
<accession>R9B4P7</accession>
<evidence type="ECO:0000313" key="2">
    <source>
        <dbReference type="EMBL" id="EOR09489.1"/>
    </source>
</evidence>
<feature type="coiled-coil region" evidence="1">
    <location>
        <begin position="198"/>
        <end position="255"/>
    </location>
</feature>
<sequence length="300" mass="35330">MAYVEQEELRVFVFEVCQGFLNYCTKSKYEHEIEAPDRDELNLNALLEIRSFSNVDEVQTIIQLMQQPITVQRYNTIYSSHDFFEVLDGLVNLIDELEQLTDKQIKIQYKSILSKYASMNVDILYSRKIHTRIRGIRGAQKRYQDVLYKKHQVIFDFMLNKAKEQGKWQNLNAAVDSVLSELDILLKQFDKEWIATQLAEKTKNLVKLQQEFDHFKQNLPRYKLGSAKIMTATRAQTYTNKIREIRVECSELNKALNMQDPSILLKKQLPFNTAYQPEVIKNLLRKETDLLAKILKKPQK</sequence>
<proteinExistence type="predicted"/>
<name>R9B4P7_9GAMM</name>
<organism evidence="2 3">
    <name type="scientific">Acinetobacter genomosp. 15BJ</name>
    <dbReference type="NCBI Taxonomy" id="106651"/>
    <lineage>
        <taxon>Bacteria</taxon>
        <taxon>Pseudomonadati</taxon>
        <taxon>Pseudomonadota</taxon>
        <taxon>Gammaproteobacteria</taxon>
        <taxon>Moraxellales</taxon>
        <taxon>Moraxellaceae</taxon>
        <taxon>Acinetobacter</taxon>
    </lineage>
</organism>
<dbReference type="AlphaFoldDB" id="R9B4P7"/>
<evidence type="ECO:0000313" key="3">
    <source>
        <dbReference type="Proteomes" id="UP000016203"/>
    </source>
</evidence>